<dbReference type="PANTHER" id="PTHR24056:SF111">
    <property type="entry name" value="CYCLIN-DEPENDENT KINASE-LIKE 5"/>
    <property type="match status" value="1"/>
</dbReference>
<dbReference type="GO" id="GO:0045773">
    <property type="term" value="P:positive regulation of axon extension"/>
    <property type="evidence" value="ECO:0007669"/>
    <property type="project" value="TreeGrafter"/>
</dbReference>
<feature type="compositionally biased region" description="Basic and acidic residues" evidence="7">
    <location>
        <begin position="501"/>
        <end position="511"/>
    </location>
</feature>
<evidence type="ECO:0000256" key="3">
    <source>
        <dbReference type="ARBA" id="ARBA00022679"/>
    </source>
</evidence>
<gene>
    <name evidence="9" type="primary">Cdkl5</name>
    <name evidence="9" type="ORF">CORCON_R08691</name>
</gene>
<keyword evidence="10" id="KW-1185">Reference proteome</keyword>
<feature type="compositionally biased region" description="Basic and acidic residues" evidence="7">
    <location>
        <begin position="359"/>
        <end position="369"/>
    </location>
</feature>
<dbReference type="GO" id="GO:0050773">
    <property type="term" value="P:regulation of dendrite development"/>
    <property type="evidence" value="ECO:0007669"/>
    <property type="project" value="TreeGrafter"/>
</dbReference>
<dbReference type="InterPro" id="IPR011009">
    <property type="entry name" value="Kinase-like_dom_sf"/>
</dbReference>
<reference evidence="9 10" key="1">
    <citation type="submission" date="2019-09" db="EMBL/GenBank/DDBJ databases">
        <title>Bird 10,000 Genomes (B10K) Project - Family phase.</title>
        <authorList>
            <person name="Zhang G."/>
        </authorList>
    </citation>
    <scope>NUCLEOTIDE SEQUENCE [LARGE SCALE GENOMIC DNA]</scope>
    <source>
        <strain evidence="9">B10K-DU-011-20</strain>
        <tissue evidence="9">Muscle</tissue>
    </source>
</reference>
<dbReference type="InterPro" id="IPR000719">
    <property type="entry name" value="Prot_kinase_dom"/>
</dbReference>
<comment type="similarity">
    <text evidence="1">Belongs to the protein kinase superfamily. CMGC Ser/Thr protein kinase family. CDC2/CDKX subfamily.</text>
</comment>
<feature type="compositionally biased region" description="Polar residues" evidence="7">
    <location>
        <begin position="386"/>
        <end position="410"/>
    </location>
</feature>
<accession>A0A7L0FHB5</accession>
<dbReference type="SMART" id="SM00220">
    <property type="entry name" value="S_TKc"/>
    <property type="match status" value="1"/>
</dbReference>
<feature type="region of interest" description="Disordered" evidence="7">
    <location>
        <begin position="785"/>
        <end position="846"/>
    </location>
</feature>
<dbReference type="PANTHER" id="PTHR24056">
    <property type="entry name" value="CELL DIVISION PROTEIN KINASE"/>
    <property type="match status" value="1"/>
</dbReference>
<name>A0A7L0FHB5_CORCN</name>
<feature type="compositionally biased region" description="Basic and acidic residues" evidence="7">
    <location>
        <begin position="613"/>
        <end position="636"/>
    </location>
</feature>
<dbReference type="Gene3D" id="1.10.510.10">
    <property type="entry name" value="Transferase(Phosphotransferase) domain 1"/>
    <property type="match status" value="1"/>
</dbReference>
<dbReference type="PROSITE" id="PS00108">
    <property type="entry name" value="PROTEIN_KINASE_ST"/>
    <property type="match status" value="1"/>
</dbReference>
<dbReference type="EMBL" id="VXAM01000377">
    <property type="protein sequence ID" value="NXJ94181.1"/>
    <property type="molecule type" value="Genomic_DNA"/>
</dbReference>
<keyword evidence="5" id="KW-0418">Kinase</keyword>
<dbReference type="Gene3D" id="3.30.200.20">
    <property type="entry name" value="Phosphorylase Kinase, domain 1"/>
    <property type="match status" value="1"/>
</dbReference>
<dbReference type="GO" id="GO:0005524">
    <property type="term" value="F:ATP binding"/>
    <property type="evidence" value="ECO:0007669"/>
    <property type="project" value="UniProtKB-KW"/>
</dbReference>
<dbReference type="OrthoDB" id="9929178at2759"/>
<feature type="non-terminal residue" evidence="9">
    <location>
        <position position="846"/>
    </location>
</feature>
<protein>
    <submittedName>
        <fullName evidence="9">CDKL5 protein</fullName>
    </submittedName>
</protein>
<evidence type="ECO:0000313" key="10">
    <source>
        <dbReference type="Proteomes" id="UP000526942"/>
    </source>
</evidence>
<feature type="compositionally biased region" description="Polar residues" evidence="7">
    <location>
        <begin position="462"/>
        <end position="483"/>
    </location>
</feature>
<dbReference type="Pfam" id="PF00069">
    <property type="entry name" value="Pkinase"/>
    <property type="match status" value="1"/>
</dbReference>
<dbReference type="GO" id="GO:0005634">
    <property type="term" value="C:nucleus"/>
    <property type="evidence" value="ECO:0007669"/>
    <property type="project" value="TreeGrafter"/>
</dbReference>
<keyword evidence="2" id="KW-0723">Serine/threonine-protein kinase</keyword>
<proteinExistence type="inferred from homology"/>
<feature type="compositionally biased region" description="Basic and acidic residues" evidence="7">
    <location>
        <begin position="518"/>
        <end position="533"/>
    </location>
</feature>
<evidence type="ECO:0000256" key="7">
    <source>
        <dbReference type="SAM" id="MobiDB-lite"/>
    </source>
</evidence>
<dbReference type="PROSITE" id="PS50011">
    <property type="entry name" value="PROTEIN_KINASE_DOM"/>
    <property type="match status" value="1"/>
</dbReference>
<organism evidence="9 10">
    <name type="scientific">Corythaixoides concolor</name>
    <name type="common">Grey go-away-bird</name>
    <dbReference type="NCBI Taxonomy" id="103956"/>
    <lineage>
        <taxon>Eukaryota</taxon>
        <taxon>Metazoa</taxon>
        <taxon>Chordata</taxon>
        <taxon>Craniata</taxon>
        <taxon>Vertebrata</taxon>
        <taxon>Euteleostomi</taxon>
        <taxon>Archelosauria</taxon>
        <taxon>Archosauria</taxon>
        <taxon>Dinosauria</taxon>
        <taxon>Saurischia</taxon>
        <taxon>Theropoda</taxon>
        <taxon>Coelurosauria</taxon>
        <taxon>Aves</taxon>
        <taxon>Neognathae</taxon>
        <taxon>Neoaves</taxon>
        <taxon>Otidimorphae</taxon>
        <taxon>Musophagiformes</taxon>
        <taxon>Musophagidae</taxon>
        <taxon>Corythaixoides</taxon>
    </lineage>
</organism>
<feature type="domain" description="Protein kinase" evidence="8">
    <location>
        <begin position="1"/>
        <end position="249"/>
    </location>
</feature>
<feature type="region of interest" description="Disordered" evidence="7">
    <location>
        <begin position="683"/>
        <end position="717"/>
    </location>
</feature>
<feature type="compositionally biased region" description="Polar residues" evidence="7">
    <location>
        <begin position="338"/>
        <end position="354"/>
    </location>
</feature>
<feature type="non-terminal residue" evidence="9">
    <location>
        <position position="1"/>
    </location>
</feature>
<evidence type="ECO:0000256" key="5">
    <source>
        <dbReference type="ARBA" id="ARBA00022777"/>
    </source>
</evidence>
<feature type="region of interest" description="Disordered" evidence="7">
    <location>
        <begin position="552"/>
        <end position="580"/>
    </location>
</feature>
<evidence type="ECO:0000256" key="4">
    <source>
        <dbReference type="ARBA" id="ARBA00022741"/>
    </source>
</evidence>
<evidence type="ECO:0000313" key="9">
    <source>
        <dbReference type="EMBL" id="NXJ94181.1"/>
    </source>
</evidence>
<keyword evidence="4" id="KW-0547">Nucleotide-binding</keyword>
<feature type="compositionally biased region" description="Polar residues" evidence="7">
    <location>
        <begin position="491"/>
        <end position="500"/>
    </location>
</feature>
<feature type="region of interest" description="Disordered" evidence="7">
    <location>
        <begin position="599"/>
        <end position="636"/>
    </location>
</feature>
<sequence length="846" mass="94866">ENEEVKETTLRELKMLRTLKQENIVELKEAFRRRGKLYLVFEYVEKNMLELLEEMPNGVPPEKVKSYIYQLIKAIHWCHKNDIVHRDIKPENLLISHNDVLKLCDFGFARNLSEGSNANYTEYVATRWYRSPELLLGAPYGKAVDMWSVGCILGELSDGQPLFPGESEIDQLFTIQKVLGPLPAEQMKLFYSNPRFHGLRFPAVNHPQSLERRYLGILSGVLLDLMKNLLKLDPADRYLTEQCLNHPSFQTQRLLDRCGSSPSRSAKRKPYHVDSNTLSNRNQASKSSALQSHHRSNSKDIQTLGVGGPREESLPANESFLNGNLPGPAHSPMHAKKSSNTPGSGNKDLANNNMPHLLSPKETKAKTEFDFNVDPKSSDGPGTKYLKSNTRSQQNRHSFMETSQSKTGTLQPGDKHSRHSYIDTIPQSSKSPSYRTKSKSHGVLTDSKSVGNLSEARAQAAEPNSSRYFPSSCMDLNSPTSPTAPRHSDNRTLLSPSGRNNRSEGTLDTRRPSTRHSKTMEELKLPDHMDGSHSHSLSAPHESFSYGLGYTSPFSSQQRPHRHSMYVSRDRVRSKGSEGGLSIGQGMAARANSLQLLSPQVQHKSLTRSVGSSREDCTEDTNRGGAYHDPHTEDGASTKENRILYNDPVPRRVGSFYRVPSPRPESTYIENNVSNRTSVLPADSSTVANHSKRQTTFDTWKSPENLNSHSEQLKEKEKQGFFRAIKKKKKKSQTMPSSDGQDLLALQKAIHSSNHQSSRQKDWHPEKMTEIQPHSQPLKSLRKLLHLSSSNHPVPAEPRFQPLPSQPAKASFSEVRIHPMSQSSGSGSSNVRQEPQPKSRPTLQIP</sequence>
<dbReference type="GO" id="GO:0032839">
    <property type="term" value="C:dendrite cytoplasm"/>
    <property type="evidence" value="ECO:0007669"/>
    <property type="project" value="TreeGrafter"/>
</dbReference>
<dbReference type="SUPFAM" id="SSF56112">
    <property type="entry name" value="Protein kinase-like (PK-like)"/>
    <property type="match status" value="1"/>
</dbReference>
<keyword evidence="3" id="KW-0808">Transferase</keyword>
<dbReference type="FunFam" id="1.10.510.10:FF:000127">
    <property type="entry name" value="Putative cyclin-dependent kinase-like 5"/>
    <property type="match status" value="1"/>
</dbReference>
<dbReference type="Proteomes" id="UP000526942">
    <property type="component" value="Unassembled WGS sequence"/>
</dbReference>
<feature type="compositionally biased region" description="Polar residues" evidence="7">
    <location>
        <begin position="683"/>
        <end position="710"/>
    </location>
</feature>
<dbReference type="InterPro" id="IPR008271">
    <property type="entry name" value="Ser/Thr_kinase_AS"/>
</dbReference>
<evidence type="ECO:0000256" key="2">
    <source>
        <dbReference type="ARBA" id="ARBA00022527"/>
    </source>
</evidence>
<dbReference type="InterPro" id="IPR050108">
    <property type="entry name" value="CDK"/>
</dbReference>
<keyword evidence="6" id="KW-0067">ATP-binding</keyword>
<feature type="compositionally biased region" description="Polar residues" evidence="7">
    <location>
        <begin position="274"/>
        <end position="291"/>
    </location>
</feature>
<feature type="compositionally biased region" description="Polar residues" evidence="7">
    <location>
        <begin position="599"/>
        <end position="612"/>
    </location>
</feature>
<evidence type="ECO:0000259" key="8">
    <source>
        <dbReference type="PROSITE" id="PS50011"/>
    </source>
</evidence>
<feature type="region of interest" description="Disordered" evidence="7">
    <location>
        <begin position="255"/>
        <end position="538"/>
    </location>
</feature>
<evidence type="ECO:0000256" key="6">
    <source>
        <dbReference type="ARBA" id="ARBA00022840"/>
    </source>
</evidence>
<evidence type="ECO:0000256" key="1">
    <source>
        <dbReference type="ARBA" id="ARBA00006485"/>
    </source>
</evidence>
<dbReference type="GO" id="GO:0004674">
    <property type="term" value="F:protein serine/threonine kinase activity"/>
    <property type="evidence" value="ECO:0007669"/>
    <property type="project" value="UniProtKB-KW"/>
</dbReference>
<dbReference type="AlphaFoldDB" id="A0A7L0FHB5"/>
<comment type="caution">
    <text evidence="9">The sequence shown here is derived from an EMBL/GenBank/DDBJ whole genome shotgun (WGS) entry which is preliminary data.</text>
</comment>
<feature type="compositionally biased region" description="Polar residues" evidence="7">
    <location>
        <begin position="425"/>
        <end position="435"/>
    </location>
</feature>